<comment type="caution">
    <text evidence="10">The sequence shown here is derived from an EMBL/GenBank/DDBJ whole genome shotgun (WGS) entry which is preliminary data.</text>
</comment>
<comment type="catalytic activity">
    <reaction evidence="6 7">
        <text>N(6)-[(R)-S(8)-aminomethyldihydrolipoyl]-L-lysyl-[protein] + (6S)-5,6,7,8-tetrahydrofolate = N(6)-[(R)-dihydrolipoyl]-L-lysyl-[protein] + (6R)-5,10-methylene-5,6,7,8-tetrahydrofolate + NH4(+)</text>
        <dbReference type="Rhea" id="RHEA:16945"/>
        <dbReference type="Rhea" id="RHEA-COMP:10475"/>
        <dbReference type="Rhea" id="RHEA-COMP:10492"/>
        <dbReference type="ChEBI" id="CHEBI:15636"/>
        <dbReference type="ChEBI" id="CHEBI:28938"/>
        <dbReference type="ChEBI" id="CHEBI:57453"/>
        <dbReference type="ChEBI" id="CHEBI:83100"/>
        <dbReference type="ChEBI" id="CHEBI:83143"/>
        <dbReference type="EC" id="2.1.2.10"/>
    </reaction>
</comment>
<feature type="domain" description="GCVT N-terminal" evidence="8">
    <location>
        <begin position="7"/>
        <end position="264"/>
    </location>
</feature>
<dbReference type="GO" id="GO:0004047">
    <property type="term" value="F:aminomethyltransferase activity"/>
    <property type="evidence" value="ECO:0007669"/>
    <property type="project" value="UniProtKB-EC"/>
</dbReference>
<dbReference type="Gene3D" id="4.10.1250.10">
    <property type="entry name" value="Aminomethyltransferase fragment"/>
    <property type="match status" value="1"/>
</dbReference>
<dbReference type="InterPro" id="IPR029043">
    <property type="entry name" value="GcvT/YgfZ_C"/>
</dbReference>
<comment type="subunit">
    <text evidence="7">The glycine cleavage system is composed of four proteins: P, T, L and H.</text>
</comment>
<dbReference type="SUPFAM" id="SSF101790">
    <property type="entry name" value="Aminomethyltransferase beta-barrel domain"/>
    <property type="match status" value="1"/>
</dbReference>
<dbReference type="PANTHER" id="PTHR43757:SF2">
    <property type="entry name" value="AMINOMETHYLTRANSFERASE, MITOCHONDRIAL"/>
    <property type="match status" value="1"/>
</dbReference>
<evidence type="ECO:0000256" key="6">
    <source>
        <dbReference type="ARBA" id="ARBA00047665"/>
    </source>
</evidence>
<feature type="domain" description="Aminomethyltransferase C-terminal" evidence="9">
    <location>
        <begin position="280"/>
        <end position="358"/>
    </location>
</feature>
<evidence type="ECO:0000256" key="1">
    <source>
        <dbReference type="ARBA" id="ARBA00008609"/>
    </source>
</evidence>
<name>A0ABW8SGW8_9CLOT</name>
<accession>A0ABW8SGW8</accession>
<dbReference type="Proteomes" id="UP001623660">
    <property type="component" value="Unassembled WGS sequence"/>
</dbReference>
<keyword evidence="3 7" id="KW-0032">Aminotransferase</keyword>
<dbReference type="HAMAP" id="MF_00259">
    <property type="entry name" value="GcvT"/>
    <property type="match status" value="1"/>
</dbReference>
<dbReference type="NCBIfam" id="NF001567">
    <property type="entry name" value="PRK00389.1"/>
    <property type="match status" value="1"/>
</dbReference>
<dbReference type="Gene3D" id="3.30.1360.120">
    <property type="entry name" value="Probable tRNA modification gtpase trme, domain 1"/>
    <property type="match status" value="1"/>
</dbReference>
<evidence type="ECO:0000256" key="5">
    <source>
        <dbReference type="ARBA" id="ARBA00031395"/>
    </source>
</evidence>
<dbReference type="PIRSF" id="PIRSF006487">
    <property type="entry name" value="GcvT"/>
    <property type="match status" value="1"/>
</dbReference>
<dbReference type="Pfam" id="PF01571">
    <property type="entry name" value="GCV_T"/>
    <property type="match status" value="1"/>
</dbReference>
<evidence type="ECO:0000313" key="11">
    <source>
        <dbReference type="Proteomes" id="UP001623660"/>
    </source>
</evidence>
<comment type="similarity">
    <text evidence="1 7">Belongs to the GcvT family.</text>
</comment>
<evidence type="ECO:0000313" key="10">
    <source>
        <dbReference type="EMBL" id="MFL0195230.1"/>
    </source>
</evidence>
<dbReference type="NCBIfam" id="TIGR00528">
    <property type="entry name" value="gcvT"/>
    <property type="match status" value="1"/>
</dbReference>
<evidence type="ECO:0000256" key="2">
    <source>
        <dbReference type="ARBA" id="ARBA00012616"/>
    </source>
</evidence>
<dbReference type="InterPro" id="IPR028896">
    <property type="entry name" value="GcvT/YgfZ/DmdA"/>
</dbReference>
<dbReference type="RefSeq" id="WP_406791353.1">
    <property type="nucleotide sequence ID" value="NZ_JBJHZX010000007.1"/>
</dbReference>
<keyword evidence="4 7" id="KW-0808">Transferase</keyword>
<dbReference type="EMBL" id="JBJHZX010000007">
    <property type="protein sequence ID" value="MFL0195230.1"/>
    <property type="molecule type" value="Genomic_DNA"/>
</dbReference>
<dbReference type="SUPFAM" id="SSF103025">
    <property type="entry name" value="Folate-binding domain"/>
    <property type="match status" value="1"/>
</dbReference>
<keyword evidence="11" id="KW-1185">Reference proteome</keyword>
<dbReference type="InterPro" id="IPR013977">
    <property type="entry name" value="GcvT_C"/>
</dbReference>
<sequence length="361" mass="40211">MEKKTPLYEKHIKYKGKMVPFAGYLLPVQYDKGVIAEHMSVRKACGLFDVSHMGEIICRGEDALKNLNYILTNNFEGMYDGQARYSPMCNEKGGVVDDMIVYKVKDNTYLLVVNAANKDKDYAWMKAHQQGNVVFEDISSEVAQIALQGPGAPAVISKIAKLDEIPKKYYSGKFDCTIAGIKCMISKTGYTGEDGYELYMKASDAPEMWEFLLESGKEEGLIPCGLGARDTLRLEAAMPLYGHEMNDEITPLEAGLGMFVKMEKENFIGKNALKEKGPVRKRVGLKVTVRGIIREQMEIYAGDDLIGITTSGTHCPYIGYPAAMALIFPDYSKPGTKVTVLVRRKKVEAEVVGLPFYKKNK</sequence>
<dbReference type="Pfam" id="PF08669">
    <property type="entry name" value="GCV_T_C"/>
    <property type="match status" value="1"/>
</dbReference>
<evidence type="ECO:0000256" key="4">
    <source>
        <dbReference type="ARBA" id="ARBA00022679"/>
    </source>
</evidence>
<dbReference type="EC" id="2.1.2.10" evidence="2 7"/>
<organism evidence="10 11">
    <name type="scientific">Candidatus Clostridium eludens</name>
    <dbReference type="NCBI Taxonomy" id="3381663"/>
    <lineage>
        <taxon>Bacteria</taxon>
        <taxon>Bacillati</taxon>
        <taxon>Bacillota</taxon>
        <taxon>Clostridia</taxon>
        <taxon>Eubacteriales</taxon>
        <taxon>Clostridiaceae</taxon>
        <taxon>Clostridium</taxon>
    </lineage>
</organism>
<proteinExistence type="inferred from homology"/>
<dbReference type="InterPro" id="IPR006223">
    <property type="entry name" value="GcvT"/>
</dbReference>
<gene>
    <name evidence="7 10" type="primary">gcvT</name>
    <name evidence="10" type="ORF">ACJDU8_06570</name>
</gene>
<reference evidence="10 11" key="1">
    <citation type="submission" date="2024-11" db="EMBL/GenBank/DDBJ databases">
        <authorList>
            <person name="Heng Y.C."/>
            <person name="Lim A.C.H."/>
            <person name="Lee J.K.Y."/>
            <person name="Kittelmann S."/>
        </authorList>
    </citation>
    <scope>NUCLEOTIDE SEQUENCE [LARGE SCALE GENOMIC DNA]</scope>
    <source>
        <strain evidence="10 11">WILCCON 0269</strain>
    </source>
</reference>
<dbReference type="InterPro" id="IPR006222">
    <property type="entry name" value="GCVT_N"/>
</dbReference>
<dbReference type="Gene3D" id="2.40.30.110">
    <property type="entry name" value="Aminomethyltransferase beta-barrel domains"/>
    <property type="match status" value="1"/>
</dbReference>
<evidence type="ECO:0000256" key="7">
    <source>
        <dbReference type="HAMAP-Rule" id="MF_00259"/>
    </source>
</evidence>
<dbReference type="InterPro" id="IPR022903">
    <property type="entry name" value="GcvT_bac"/>
</dbReference>
<comment type="function">
    <text evidence="7">The glycine cleavage system catalyzes the degradation of glycine.</text>
</comment>
<dbReference type="InterPro" id="IPR027266">
    <property type="entry name" value="TrmE/GcvT-like"/>
</dbReference>
<protein>
    <recommendedName>
        <fullName evidence="2 7">Aminomethyltransferase</fullName>
        <ecNumber evidence="2 7">2.1.2.10</ecNumber>
    </recommendedName>
    <alternativeName>
        <fullName evidence="5 7">Glycine cleavage system T protein</fullName>
    </alternativeName>
</protein>
<evidence type="ECO:0000256" key="3">
    <source>
        <dbReference type="ARBA" id="ARBA00022576"/>
    </source>
</evidence>
<evidence type="ECO:0000259" key="8">
    <source>
        <dbReference type="Pfam" id="PF01571"/>
    </source>
</evidence>
<dbReference type="PANTHER" id="PTHR43757">
    <property type="entry name" value="AMINOMETHYLTRANSFERASE"/>
    <property type="match status" value="1"/>
</dbReference>
<evidence type="ECO:0000259" key="9">
    <source>
        <dbReference type="Pfam" id="PF08669"/>
    </source>
</evidence>
<dbReference type="Gene3D" id="3.30.70.1400">
    <property type="entry name" value="Aminomethyltransferase beta-barrel domains"/>
    <property type="match status" value="1"/>
</dbReference>